<dbReference type="RefSeq" id="WP_098060558.1">
    <property type="nucleotide sequence ID" value="NZ_PDEP01000001.1"/>
</dbReference>
<dbReference type="OrthoDB" id="9798439at2"/>
<evidence type="ECO:0000313" key="3">
    <source>
        <dbReference type="Proteomes" id="UP000221024"/>
    </source>
</evidence>
<gene>
    <name evidence="2" type="ORF">CRI93_00030</name>
</gene>
<keyword evidence="3" id="KW-1185">Reference proteome</keyword>
<evidence type="ECO:0000259" key="1">
    <source>
        <dbReference type="Pfam" id="PF03992"/>
    </source>
</evidence>
<evidence type="ECO:0000313" key="2">
    <source>
        <dbReference type="EMBL" id="PEN09158.1"/>
    </source>
</evidence>
<dbReference type="AlphaFoldDB" id="A0A2H3PA58"/>
<dbReference type="Gene3D" id="3.30.70.100">
    <property type="match status" value="1"/>
</dbReference>
<feature type="domain" description="ABM" evidence="1">
    <location>
        <begin position="1"/>
        <end position="75"/>
    </location>
</feature>
<dbReference type="SUPFAM" id="SSF54909">
    <property type="entry name" value="Dimeric alpha+beta barrel"/>
    <property type="match status" value="1"/>
</dbReference>
<protein>
    <recommendedName>
        <fullName evidence="1">ABM domain-containing protein</fullName>
    </recommendedName>
</protein>
<comment type="caution">
    <text evidence="2">The sequence shown here is derived from an EMBL/GenBank/DDBJ whole genome shotgun (WGS) entry which is preliminary data.</text>
</comment>
<accession>A0A2H3PA58</accession>
<dbReference type="InterPro" id="IPR007138">
    <property type="entry name" value="ABM_dom"/>
</dbReference>
<dbReference type="Proteomes" id="UP000221024">
    <property type="component" value="Unassembled WGS sequence"/>
</dbReference>
<dbReference type="Pfam" id="PF03992">
    <property type="entry name" value="ABM"/>
    <property type="match status" value="1"/>
</dbReference>
<proteinExistence type="predicted"/>
<reference evidence="2 3" key="1">
    <citation type="submission" date="2017-10" db="EMBL/GenBank/DDBJ databases">
        <title>Draft genome of Longimonas halophila.</title>
        <authorList>
            <person name="Goh K.M."/>
            <person name="Shamsir M.S."/>
            <person name="Lim S.W."/>
        </authorList>
    </citation>
    <scope>NUCLEOTIDE SEQUENCE [LARGE SCALE GENOMIC DNA]</scope>
    <source>
        <strain evidence="2 3">KCTC 42399</strain>
    </source>
</reference>
<dbReference type="InterPro" id="IPR011008">
    <property type="entry name" value="Dimeric_a/b-barrel"/>
</dbReference>
<dbReference type="EMBL" id="PDEP01000001">
    <property type="protein sequence ID" value="PEN09158.1"/>
    <property type="molecule type" value="Genomic_DNA"/>
</dbReference>
<organism evidence="2 3">
    <name type="scientific">Longimonas halophila</name>
    <dbReference type="NCBI Taxonomy" id="1469170"/>
    <lineage>
        <taxon>Bacteria</taxon>
        <taxon>Pseudomonadati</taxon>
        <taxon>Rhodothermota</taxon>
        <taxon>Rhodothermia</taxon>
        <taxon>Rhodothermales</taxon>
        <taxon>Salisaetaceae</taxon>
        <taxon>Longimonas</taxon>
    </lineage>
</organism>
<sequence length="97" mass="11599">MILVHVQHYLSTKGRNQFDDWLQEVARALQHFDGFISIRRMEPIEADDECHLLLKFESLDLLRQWSNSSEHDQMISRLAPYRQKSQRSRIFRLGDSI</sequence>
<name>A0A2H3PA58_9BACT</name>